<gene>
    <name evidence="2" type="ORF">DN752_04060</name>
</gene>
<keyword evidence="3" id="KW-1185">Reference proteome</keyword>
<dbReference type="EMBL" id="CP030041">
    <property type="protein sequence ID" value="AWW29383.1"/>
    <property type="molecule type" value="Genomic_DNA"/>
</dbReference>
<dbReference type="Proteomes" id="UP000248688">
    <property type="component" value="Chromosome"/>
</dbReference>
<evidence type="ECO:0000313" key="3">
    <source>
        <dbReference type="Proteomes" id="UP000248688"/>
    </source>
</evidence>
<dbReference type="KEGG" id="est:DN752_04060"/>
<name>A0A2Z4IG06_9BACT</name>
<feature type="signal peptide" evidence="1">
    <location>
        <begin position="1"/>
        <end position="22"/>
    </location>
</feature>
<sequence length="246" mass="28107">MNKHFLLSLFAAILLLAGCAKKTRVYSSDETMKEFTPSYFDYSYLSAKARVVMEEESGKTTRGTLNLRAKRDSVIWFSISPGLGIEAARGIITREDIKVMDRINNKDINLTFDQFQNTYGLKLSLDLFQNVLFANIPYGVSYRDRLIRVGKTFELTQRRDGITYESVVGVQHGKVNELTTSARFHKGKLSASYPEFEDLDGQPYAYKILLRILMENESSDLQSTVVNLEFNKVEIQDSPLSFPYNF</sequence>
<reference evidence="2 3" key="1">
    <citation type="submission" date="2018-06" db="EMBL/GenBank/DDBJ databases">
        <title>Echinicola strongylocentroti sp. nov., isolated from a sea urchin Strongylocentrotus intermedius.</title>
        <authorList>
            <person name="Bae S.S."/>
        </authorList>
    </citation>
    <scope>NUCLEOTIDE SEQUENCE [LARGE SCALE GENOMIC DNA]</scope>
    <source>
        <strain evidence="2 3">MEBiC08714</strain>
    </source>
</reference>
<feature type="chain" id="PRO_5016454498" evidence="1">
    <location>
        <begin position="23"/>
        <end position="246"/>
    </location>
</feature>
<proteinExistence type="predicted"/>
<evidence type="ECO:0000313" key="2">
    <source>
        <dbReference type="EMBL" id="AWW29383.1"/>
    </source>
</evidence>
<keyword evidence="1" id="KW-0732">Signal</keyword>
<dbReference type="OrthoDB" id="849114at2"/>
<accession>A0A2Z4IG06</accession>
<dbReference type="InterPro" id="IPR025634">
    <property type="entry name" value="DUF4292"/>
</dbReference>
<dbReference type="AlphaFoldDB" id="A0A2Z4IG06"/>
<evidence type="ECO:0000256" key="1">
    <source>
        <dbReference type="SAM" id="SignalP"/>
    </source>
</evidence>
<dbReference type="PROSITE" id="PS51257">
    <property type="entry name" value="PROKAR_LIPOPROTEIN"/>
    <property type="match status" value="1"/>
</dbReference>
<protein>
    <submittedName>
        <fullName evidence="2">DUF4292 domain-containing protein</fullName>
    </submittedName>
</protein>
<organism evidence="2 3">
    <name type="scientific">Echinicola strongylocentroti</name>
    <dbReference type="NCBI Taxonomy" id="1795355"/>
    <lineage>
        <taxon>Bacteria</taxon>
        <taxon>Pseudomonadati</taxon>
        <taxon>Bacteroidota</taxon>
        <taxon>Cytophagia</taxon>
        <taxon>Cytophagales</taxon>
        <taxon>Cyclobacteriaceae</taxon>
        <taxon>Echinicola</taxon>
    </lineage>
</organism>
<dbReference type="Pfam" id="PF14125">
    <property type="entry name" value="DUF4292"/>
    <property type="match status" value="1"/>
</dbReference>
<dbReference type="RefSeq" id="WP_112782799.1">
    <property type="nucleotide sequence ID" value="NZ_CP030041.1"/>
</dbReference>